<comment type="subcellular location">
    <subcellularLocation>
        <location evidence="1">Membrane</location>
        <topology evidence="1">Multi-pass membrane protein</topology>
    </subcellularLocation>
</comment>
<dbReference type="Gene3D" id="1.20.1260.100">
    <property type="entry name" value="TspO/MBR protein"/>
    <property type="match status" value="1"/>
</dbReference>
<proteinExistence type="inferred from homology"/>
<gene>
    <name evidence="7" type="ORF">V6R86_09725</name>
</gene>
<reference evidence="7 8" key="1">
    <citation type="submission" date="2024-02" db="EMBL/GenBank/DDBJ databases">
        <title>Full genome sequence of Sphingomonas kaistensis.</title>
        <authorList>
            <person name="Poletto B.L."/>
            <person name="Silva G."/>
            <person name="Galante D."/>
            <person name="Campos K.R."/>
            <person name="Santos M.B.N."/>
            <person name="Sacchi C.T."/>
        </authorList>
    </citation>
    <scope>NUCLEOTIDE SEQUENCE [LARGE SCALE GENOMIC DNA]</scope>
    <source>
        <strain evidence="7 8">MA4R</strain>
    </source>
</reference>
<keyword evidence="4 6" id="KW-1133">Transmembrane helix</keyword>
<dbReference type="CDD" id="cd15904">
    <property type="entry name" value="TSPO_MBR"/>
    <property type="match status" value="1"/>
</dbReference>
<protein>
    <submittedName>
        <fullName evidence="7">TspO/MBR family protein</fullName>
    </submittedName>
</protein>
<dbReference type="RefSeq" id="WP_338504160.1">
    <property type="nucleotide sequence ID" value="NZ_CP145607.1"/>
</dbReference>
<dbReference type="InterPro" id="IPR038330">
    <property type="entry name" value="TspO/MBR-related_sf"/>
</dbReference>
<dbReference type="PANTHER" id="PTHR10057">
    <property type="entry name" value="PERIPHERAL-TYPE BENZODIAZEPINE RECEPTOR"/>
    <property type="match status" value="1"/>
</dbReference>
<dbReference type="PANTHER" id="PTHR10057:SF0">
    <property type="entry name" value="TRANSLOCATOR PROTEIN"/>
    <property type="match status" value="1"/>
</dbReference>
<evidence type="ECO:0000256" key="6">
    <source>
        <dbReference type="SAM" id="Phobius"/>
    </source>
</evidence>
<evidence type="ECO:0000256" key="5">
    <source>
        <dbReference type="ARBA" id="ARBA00023136"/>
    </source>
</evidence>
<evidence type="ECO:0000256" key="3">
    <source>
        <dbReference type="ARBA" id="ARBA00022692"/>
    </source>
</evidence>
<evidence type="ECO:0000256" key="1">
    <source>
        <dbReference type="ARBA" id="ARBA00004141"/>
    </source>
</evidence>
<organism evidence="7 8">
    <name type="scientific">Sphingomonas kaistensis</name>
    <dbReference type="NCBI Taxonomy" id="298708"/>
    <lineage>
        <taxon>Bacteria</taxon>
        <taxon>Pseudomonadati</taxon>
        <taxon>Pseudomonadota</taxon>
        <taxon>Alphaproteobacteria</taxon>
        <taxon>Sphingomonadales</taxon>
        <taxon>Sphingomonadaceae</taxon>
        <taxon>Sphingomonas</taxon>
    </lineage>
</organism>
<keyword evidence="5 6" id="KW-0472">Membrane</keyword>
<evidence type="ECO:0000313" key="8">
    <source>
        <dbReference type="Proteomes" id="UP001382935"/>
    </source>
</evidence>
<evidence type="ECO:0000313" key="7">
    <source>
        <dbReference type="EMBL" id="WWM70948.1"/>
    </source>
</evidence>
<comment type="similarity">
    <text evidence="2">Belongs to the TspO/BZRP family.</text>
</comment>
<dbReference type="Proteomes" id="UP001382935">
    <property type="component" value="Chromosome"/>
</dbReference>
<dbReference type="Pfam" id="PF03073">
    <property type="entry name" value="TspO_MBR"/>
    <property type="match status" value="1"/>
</dbReference>
<dbReference type="PIRSF" id="PIRSF005859">
    <property type="entry name" value="PBR"/>
    <property type="match status" value="1"/>
</dbReference>
<keyword evidence="8" id="KW-1185">Reference proteome</keyword>
<feature type="transmembrane region" description="Helical" evidence="6">
    <location>
        <begin position="121"/>
        <end position="141"/>
    </location>
</feature>
<sequence length="185" mass="20346">MATLADDFDRRQQPPRRPWWKIALVTVPVLVIAGSAIGYLSNSGFSNGWYVPLEKPSFQPPGWAFGVVWTILYTFMGITLALLLSRPASKQRSLALTLFAAQMLLNWAWSPTFFGAGYIDWAFVLILGMNVLVTALIIAAWPLSRVAASLLVPYLAWLCLATTLNYETGKLNPGADRAPLGITSE</sequence>
<dbReference type="InterPro" id="IPR004307">
    <property type="entry name" value="TspO_MBR"/>
</dbReference>
<keyword evidence="3 6" id="KW-0812">Transmembrane</keyword>
<feature type="transmembrane region" description="Helical" evidence="6">
    <location>
        <begin position="61"/>
        <end position="84"/>
    </location>
</feature>
<feature type="transmembrane region" description="Helical" evidence="6">
    <location>
        <begin position="93"/>
        <end position="109"/>
    </location>
</feature>
<dbReference type="EMBL" id="CP145607">
    <property type="protein sequence ID" value="WWM70948.1"/>
    <property type="molecule type" value="Genomic_DNA"/>
</dbReference>
<evidence type="ECO:0000256" key="2">
    <source>
        <dbReference type="ARBA" id="ARBA00007524"/>
    </source>
</evidence>
<accession>A0ABZ2G1H5</accession>
<name>A0ABZ2G1H5_9SPHN</name>
<evidence type="ECO:0000256" key="4">
    <source>
        <dbReference type="ARBA" id="ARBA00022989"/>
    </source>
</evidence>
<feature type="transmembrane region" description="Helical" evidence="6">
    <location>
        <begin position="20"/>
        <end position="41"/>
    </location>
</feature>